<dbReference type="Proteomes" id="UP000438429">
    <property type="component" value="Unassembled WGS sequence"/>
</dbReference>
<evidence type="ECO:0000313" key="1">
    <source>
        <dbReference type="EMBL" id="KAF0024015.1"/>
    </source>
</evidence>
<organism evidence="1 2">
    <name type="scientific">Scophthalmus maximus</name>
    <name type="common">Turbot</name>
    <name type="synonym">Psetta maxima</name>
    <dbReference type="NCBI Taxonomy" id="52904"/>
    <lineage>
        <taxon>Eukaryota</taxon>
        <taxon>Metazoa</taxon>
        <taxon>Chordata</taxon>
        <taxon>Craniata</taxon>
        <taxon>Vertebrata</taxon>
        <taxon>Euteleostomi</taxon>
        <taxon>Actinopterygii</taxon>
        <taxon>Neopterygii</taxon>
        <taxon>Teleostei</taxon>
        <taxon>Neoteleostei</taxon>
        <taxon>Acanthomorphata</taxon>
        <taxon>Carangaria</taxon>
        <taxon>Pleuronectiformes</taxon>
        <taxon>Pleuronectoidei</taxon>
        <taxon>Scophthalmidae</taxon>
        <taxon>Scophthalmus</taxon>
    </lineage>
</organism>
<protein>
    <submittedName>
        <fullName evidence="1">Uncharacterized protein</fullName>
    </submittedName>
</protein>
<sequence>MKPNIDSEVSVEILRSDSSVQPRRSIRIRTSATTEGVEPLPLLAHTGRRVCELLLCRDRSAAPPLHPPVR</sequence>
<comment type="caution">
    <text evidence="1">The sequence shown here is derived from an EMBL/GenBank/DDBJ whole genome shotgun (WGS) entry which is preliminary data.</text>
</comment>
<accession>A0A6A4RUW8</accession>
<dbReference type="AlphaFoldDB" id="A0A6A4RUW8"/>
<dbReference type="EMBL" id="VEVO01000022">
    <property type="protein sequence ID" value="KAF0024015.1"/>
    <property type="molecule type" value="Genomic_DNA"/>
</dbReference>
<name>A0A6A4RUW8_SCOMX</name>
<reference evidence="1 2" key="1">
    <citation type="submission" date="2019-06" db="EMBL/GenBank/DDBJ databases">
        <title>Draft genomes of female and male turbot (Scophthalmus maximus).</title>
        <authorList>
            <person name="Xu H."/>
            <person name="Xu X.-W."/>
            <person name="Shao C."/>
            <person name="Chen S."/>
        </authorList>
    </citation>
    <scope>NUCLEOTIDE SEQUENCE [LARGE SCALE GENOMIC DNA]</scope>
    <source>
        <strain evidence="1">Ysfricsl-2016a</strain>
        <tissue evidence="1">Blood</tissue>
    </source>
</reference>
<gene>
    <name evidence="1" type="ORF">F2P81_024645</name>
</gene>
<evidence type="ECO:0000313" key="2">
    <source>
        <dbReference type="Proteomes" id="UP000438429"/>
    </source>
</evidence>
<proteinExistence type="predicted"/>